<name>A0AAY4BKE8_9TELE</name>
<reference evidence="2 3" key="1">
    <citation type="submission" date="2020-06" db="EMBL/GenBank/DDBJ databases">
        <authorList>
            <consortium name="Wellcome Sanger Institute Data Sharing"/>
        </authorList>
    </citation>
    <scope>NUCLEOTIDE SEQUENCE [LARGE SCALE GENOMIC DNA]</scope>
</reference>
<proteinExistence type="predicted"/>
<dbReference type="PANTHER" id="PTHR45784">
    <property type="entry name" value="C-TYPE LECTIN DOMAIN FAMILY 20 MEMBER A-RELATED"/>
    <property type="match status" value="1"/>
</dbReference>
<dbReference type="AlphaFoldDB" id="A0AAY4BKE8"/>
<evidence type="ECO:0000313" key="2">
    <source>
        <dbReference type="Ensembl" id="ENSDCDP00010021390.1"/>
    </source>
</evidence>
<reference evidence="2" key="3">
    <citation type="submission" date="2025-09" db="UniProtKB">
        <authorList>
            <consortium name="Ensembl"/>
        </authorList>
    </citation>
    <scope>IDENTIFICATION</scope>
</reference>
<evidence type="ECO:0000313" key="3">
    <source>
        <dbReference type="Proteomes" id="UP000694580"/>
    </source>
</evidence>
<dbReference type="InterPro" id="IPR016186">
    <property type="entry name" value="C-type_lectin-like/link_sf"/>
</dbReference>
<dbReference type="InterPro" id="IPR016187">
    <property type="entry name" value="CTDL_fold"/>
</dbReference>
<dbReference type="Pfam" id="PF00059">
    <property type="entry name" value="Lectin_C"/>
    <property type="match status" value="1"/>
</dbReference>
<keyword evidence="3" id="KW-1185">Reference proteome</keyword>
<reference evidence="2" key="2">
    <citation type="submission" date="2025-08" db="UniProtKB">
        <authorList>
            <consortium name="Ensembl"/>
        </authorList>
    </citation>
    <scope>IDENTIFICATION</scope>
</reference>
<protein>
    <recommendedName>
        <fullName evidence="1">C-type lectin domain-containing protein</fullName>
    </recommendedName>
</protein>
<sequence>SNMIRFLLYLPGDLLSAHVPIILVNKTLNWSSAQDFCRQYYTDLAAIESLEADDVLGDLSNTSAWVGLYWDCAENWQWSDGQKINYTAWDEMVCCSLRLPTTAKCTDQRFNFCRGNLQLNCI</sequence>
<dbReference type="Gene3D" id="3.10.100.10">
    <property type="entry name" value="Mannose-Binding Protein A, subunit A"/>
    <property type="match status" value="1"/>
</dbReference>
<dbReference type="InterPro" id="IPR001304">
    <property type="entry name" value="C-type_lectin-like"/>
</dbReference>
<dbReference type="SUPFAM" id="SSF56436">
    <property type="entry name" value="C-type lectin-like"/>
    <property type="match status" value="1"/>
</dbReference>
<dbReference type="PROSITE" id="PS50041">
    <property type="entry name" value="C_TYPE_LECTIN_2"/>
    <property type="match status" value="1"/>
</dbReference>
<organism evidence="2 3">
    <name type="scientific">Denticeps clupeoides</name>
    <name type="common">denticle herring</name>
    <dbReference type="NCBI Taxonomy" id="299321"/>
    <lineage>
        <taxon>Eukaryota</taxon>
        <taxon>Metazoa</taxon>
        <taxon>Chordata</taxon>
        <taxon>Craniata</taxon>
        <taxon>Vertebrata</taxon>
        <taxon>Euteleostomi</taxon>
        <taxon>Actinopterygii</taxon>
        <taxon>Neopterygii</taxon>
        <taxon>Teleostei</taxon>
        <taxon>Clupei</taxon>
        <taxon>Clupeiformes</taxon>
        <taxon>Denticipitoidei</taxon>
        <taxon>Denticipitidae</taxon>
        <taxon>Denticeps</taxon>
    </lineage>
</organism>
<evidence type="ECO:0000259" key="1">
    <source>
        <dbReference type="PROSITE" id="PS50041"/>
    </source>
</evidence>
<accession>A0AAY4BKE8</accession>
<dbReference type="PANTHER" id="PTHR45784:SF5">
    <property type="entry name" value="C-TYPE LECTIN DOMAIN FAMILY 20 MEMBER A-RELATED"/>
    <property type="match status" value="1"/>
</dbReference>
<feature type="domain" description="C-type lectin" evidence="1">
    <location>
        <begin position="29"/>
        <end position="114"/>
    </location>
</feature>
<dbReference type="Ensembl" id="ENSDCDT00010023493.1">
    <property type="protein sequence ID" value="ENSDCDP00010021390.1"/>
    <property type="gene ID" value="ENSDCDG00010010501.1"/>
</dbReference>
<dbReference type="Proteomes" id="UP000694580">
    <property type="component" value="Chromosome 20"/>
</dbReference>